<protein>
    <submittedName>
        <fullName evidence="1">Uncharacterized protein</fullName>
    </submittedName>
</protein>
<dbReference type="AlphaFoldDB" id="A0A1B0AK78"/>
<accession>A0A1B0AK78</accession>
<name>A0A1B0AK78_GLOPL</name>
<dbReference type="EnsemblMetazoa" id="GPAI048457-RA">
    <property type="protein sequence ID" value="GPAI048457-PA"/>
    <property type="gene ID" value="GPAI048457"/>
</dbReference>
<keyword evidence="2" id="KW-1185">Reference proteome</keyword>
<proteinExistence type="predicted"/>
<evidence type="ECO:0000313" key="2">
    <source>
        <dbReference type="Proteomes" id="UP000092445"/>
    </source>
</evidence>
<dbReference type="VEuPathDB" id="VectorBase:GPAI048457"/>
<evidence type="ECO:0000313" key="1">
    <source>
        <dbReference type="EnsemblMetazoa" id="GPAI048457-PA"/>
    </source>
</evidence>
<reference evidence="2" key="1">
    <citation type="submission" date="2014-03" db="EMBL/GenBank/DDBJ databases">
        <authorList>
            <person name="Aksoy S."/>
            <person name="Warren W."/>
            <person name="Wilson R.K."/>
        </authorList>
    </citation>
    <scope>NUCLEOTIDE SEQUENCE [LARGE SCALE GENOMIC DNA]</scope>
    <source>
        <strain evidence="2">IAEA</strain>
    </source>
</reference>
<sequence>MIASSRHLEGCLNTLANQERFHYVATNLINHAENALSITSDAWQSQLNNKKLRNPETLDITVEKDIFFHFEKFLTDRMRCDKKKPLRFTLHWQTQNLKAASP</sequence>
<reference evidence="1" key="2">
    <citation type="submission" date="2020-05" db="UniProtKB">
        <authorList>
            <consortium name="EnsemblMetazoa"/>
        </authorList>
    </citation>
    <scope>IDENTIFICATION</scope>
    <source>
        <strain evidence="1">IAEA</strain>
    </source>
</reference>
<organism evidence="1 2">
    <name type="scientific">Glossina pallidipes</name>
    <name type="common">Tsetse fly</name>
    <dbReference type="NCBI Taxonomy" id="7398"/>
    <lineage>
        <taxon>Eukaryota</taxon>
        <taxon>Metazoa</taxon>
        <taxon>Ecdysozoa</taxon>
        <taxon>Arthropoda</taxon>
        <taxon>Hexapoda</taxon>
        <taxon>Insecta</taxon>
        <taxon>Pterygota</taxon>
        <taxon>Neoptera</taxon>
        <taxon>Endopterygota</taxon>
        <taxon>Diptera</taxon>
        <taxon>Brachycera</taxon>
        <taxon>Muscomorpha</taxon>
        <taxon>Hippoboscoidea</taxon>
        <taxon>Glossinidae</taxon>
        <taxon>Glossina</taxon>
    </lineage>
</organism>
<dbReference type="Proteomes" id="UP000092445">
    <property type="component" value="Unassembled WGS sequence"/>
</dbReference>